<accession>A0ACC2PWJ2</accession>
<dbReference type="Proteomes" id="UP001239111">
    <property type="component" value="Chromosome 1"/>
</dbReference>
<evidence type="ECO:0000313" key="2">
    <source>
        <dbReference type="Proteomes" id="UP001239111"/>
    </source>
</evidence>
<name>A0ACC2PWJ2_9HYME</name>
<sequence length="274" mass="31542">MYLGLIVLATSSFLGTVLGQLETVYQWRYIDYTWPSKAKRQEAIRTGDYNISRPLPMDFALSQDGRMFMTIVSVDGVPARLGVITNRTGVDSGPLIRPYPSWGWTDKKSCGAIHKPYRIQIDRCNRLWVLDSSHNALDQPRECHPKLLAFNLWTDTLIYNITIPENIATNAQTNLTLLTNVIVDTYGPYCEHTTVTVAQDRQRLDYINAIHVIPWNIWGEEEVWVMSNRLIRHDPRRGNRSLWNTKEINYRILKSPVRELVAGTSCEMPFVTFP</sequence>
<reference evidence="1" key="1">
    <citation type="submission" date="2023-04" db="EMBL/GenBank/DDBJ databases">
        <title>A chromosome-level genome assembly of the parasitoid wasp Eretmocerus hayati.</title>
        <authorList>
            <person name="Zhong Y."/>
            <person name="Liu S."/>
            <person name="Liu Y."/>
        </authorList>
    </citation>
    <scope>NUCLEOTIDE SEQUENCE</scope>
    <source>
        <strain evidence="1">ZJU_SS_LIU_2023</strain>
    </source>
</reference>
<protein>
    <submittedName>
        <fullName evidence="1">Uncharacterized protein</fullName>
    </submittedName>
</protein>
<dbReference type="EMBL" id="CM056741">
    <property type="protein sequence ID" value="KAJ8687785.1"/>
    <property type="molecule type" value="Genomic_DNA"/>
</dbReference>
<keyword evidence="2" id="KW-1185">Reference proteome</keyword>
<organism evidence="1 2">
    <name type="scientific">Eretmocerus hayati</name>
    <dbReference type="NCBI Taxonomy" id="131215"/>
    <lineage>
        <taxon>Eukaryota</taxon>
        <taxon>Metazoa</taxon>
        <taxon>Ecdysozoa</taxon>
        <taxon>Arthropoda</taxon>
        <taxon>Hexapoda</taxon>
        <taxon>Insecta</taxon>
        <taxon>Pterygota</taxon>
        <taxon>Neoptera</taxon>
        <taxon>Endopterygota</taxon>
        <taxon>Hymenoptera</taxon>
        <taxon>Apocrita</taxon>
        <taxon>Proctotrupomorpha</taxon>
        <taxon>Chalcidoidea</taxon>
        <taxon>Aphelinidae</taxon>
        <taxon>Aphelininae</taxon>
        <taxon>Eretmocerus</taxon>
    </lineage>
</organism>
<comment type="caution">
    <text evidence="1">The sequence shown here is derived from an EMBL/GenBank/DDBJ whole genome shotgun (WGS) entry which is preliminary data.</text>
</comment>
<gene>
    <name evidence="1" type="ORF">QAD02_023579</name>
</gene>
<evidence type="ECO:0000313" key="1">
    <source>
        <dbReference type="EMBL" id="KAJ8687785.1"/>
    </source>
</evidence>
<proteinExistence type="predicted"/>